<dbReference type="EMBL" id="CU207211">
    <property type="protein sequence ID" value="CAL63567.1"/>
    <property type="molecule type" value="Genomic_DNA"/>
</dbReference>
<proteinExistence type="predicted"/>
<accession>A4GAN0</accession>
<dbReference type="HOGENOM" id="CLU_2682791_0_0_4"/>
<keyword evidence="3" id="KW-1185">Reference proteome</keyword>
<gene>
    <name evidence="2" type="ordered locus">HEAR3466</name>
</gene>
<reference evidence="2 3" key="1">
    <citation type="journal article" date="2007" name="PLoS Genet.">
        <title>A tale of two oxidation states: bacterial colonization of arsenic-rich environments.</title>
        <authorList>
            <person name="Muller D."/>
            <person name="Medigue C."/>
            <person name="Koechler S."/>
            <person name="Barbe V."/>
            <person name="Barakat M."/>
            <person name="Talla E."/>
            <person name="Bonnefoy V."/>
            <person name="Krin E."/>
            <person name="Arsene-Ploetze F."/>
            <person name="Carapito C."/>
            <person name="Chandler M."/>
            <person name="Cournoyer B."/>
            <person name="Cruveiller S."/>
            <person name="Dossat C."/>
            <person name="Duval S."/>
            <person name="Heymann M."/>
            <person name="Leize E."/>
            <person name="Lieutaud A."/>
            <person name="Lievremont D."/>
            <person name="Makita Y."/>
            <person name="Mangenot S."/>
            <person name="Nitschke W."/>
            <person name="Ortet P."/>
            <person name="Perdrial N."/>
            <person name="Schoepp B."/>
            <person name="Siguier N."/>
            <person name="Simeonova D.D."/>
            <person name="Rouy Z."/>
            <person name="Segurens B."/>
            <person name="Turlin E."/>
            <person name="Vallenet D."/>
            <person name="Van Dorsselaer A."/>
            <person name="Weiss S."/>
            <person name="Weissenbach J."/>
            <person name="Lett M.C."/>
            <person name="Danchin A."/>
            <person name="Bertin P.N."/>
        </authorList>
    </citation>
    <scope>NUCLEOTIDE SEQUENCE [LARGE SCALE GENOMIC DNA]</scope>
    <source>
        <strain evidence="3">ULPAs1</strain>
    </source>
</reference>
<protein>
    <submittedName>
        <fullName evidence="2">Uncharacterized protein</fullName>
    </submittedName>
</protein>
<dbReference type="AlphaFoldDB" id="A4GAN0"/>
<feature type="transmembrane region" description="Helical" evidence="1">
    <location>
        <begin position="37"/>
        <end position="58"/>
    </location>
</feature>
<evidence type="ECO:0000313" key="3">
    <source>
        <dbReference type="Proteomes" id="UP000006697"/>
    </source>
</evidence>
<sequence>MSRALIAAPHRFAYYPATGHAPLYNKSNIEELKMRKLSVFGLISAAAALSFFCASMVMTEGPSGHSPVIVATSR</sequence>
<evidence type="ECO:0000313" key="2">
    <source>
        <dbReference type="EMBL" id="CAL63567.1"/>
    </source>
</evidence>
<evidence type="ECO:0000256" key="1">
    <source>
        <dbReference type="SAM" id="Phobius"/>
    </source>
</evidence>
<keyword evidence="1" id="KW-0812">Transmembrane</keyword>
<keyword evidence="1" id="KW-1133">Transmembrane helix</keyword>
<organism evidence="2 3">
    <name type="scientific">Herminiimonas arsenicoxydans</name>
    <dbReference type="NCBI Taxonomy" id="204773"/>
    <lineage>
        <taxon>Bacteria</taxon>
        <taxon>Pseudomonadati</taxon>
        <taxon>Pseudomonadota</taxon>
        <taxon>Betaproteobacteria</taxon>
        <taxon>Burkholderiales</taxon>
        <taxon>Oxalobacteraceae</taxon>
        <taxon>Herminiimonas</taxon>
    </lineage>
</organism>
<dbReference type="Proteomes" id="UP000006697">
    <property type="component" value="Chromosome"/>
</dbReference>
<dbReference type="KEGG" id="har:HEAR3466"/>
<name>A4GAN0_HERAR</name>
<keyword evidence="1" id="KW-0472">Membrane</keyword>